<reference evidence="1" key="1">
    <citation type="journal article" date="2015" name="PLoS ONE">
        <title>Comprehensive Evaluation of Toxoplasma gondii VEG and Neospora caninum LIV Genomes with Tachyzoite Stage Transcriptome and Proteome Defines Novel Transcript Features.</title>
        <authorList>
            <person name="Ramaprasad A."/>
            <person name="Mourier T."/>
            <person name="Naeem R."/>
            <person name="Malas T.B."/>
            <person name="Moussa E."/>
            <person name="Panigrahi A."/>
            <person name="Vermont S.J."/>
            <person name="Otto T.D."/>
            <person name="Wastling J."/>
            <person name="Pain A."/>
        </authorList>
    </citation>
    <scope>NUCLEOTIDE SEQUENCE</scope>
    <source>
        <strain evidence="1">VEG</strain>
    </source>
</reference>
<dbReference type="AlphaFoldDB" id="A0A0F7UV22"/>
<evidence type="ECO:0000313" key="1">
    <source>
        <dbReference type="EMBL" id="CEL74027.1"/>
    </source>
</evidence>
<gene>
    <name evidence="1" type="ORF">BN1205_088930</name>
</gene>
<sequence length="114" mass="13055">MGDSLGTKVVWPQTDNMHAEAFFLVVTHNSSRHEQDNWKSPVLMRRGTSQPIQANTELRHSWCCYRWKCTCTLKCHNIGNSNFTITLLSTFRMSCVATLHSHLGLFRVSCETPL</sequence>
<name>A0A0F7UV22_TOXGV</name>
<proteinExistence type="predicted"/>
<accession>A0A0F7UV22</accession>
<organism evidence="1">
    <name type="scientific">Toxoplasma gondii (strain ATCC 50861 / VEG)</name>
    <dbReference type="NCBI Taxonomy" id="432359"/>
    <lineage>
        <taxon>Eukaryota</taxon>
        <taxon>Sar</taxon>
        <taxon>Alveolata</taxon>
        <taxon>Apicomplexa</taxon>
        <taxon>Conoidasida</taxon>
        <taxon>Coccidia</taxon>
        <taxon>Eucoccidiorida</taxon>
        <taxon>Eimeriorina</taxon>
        <taxon>Sarcocystidae</taxon>
        <taxon>Toxoplasma</taxon>
    </lineage>
</organism>
<protein>
    <submittedName>
        <fullName evidence="1">Uncharacterized protein</fullName>
    </submittedName>
</protein>
<dbReference type="EMBL" id="LN714496">
    <property type="protein sequence ID" value="CEL74027.1"/>
    <property type="molecule type" value="Genomic_DNA"/>
</dbReference>